<evidence type="ECO:0000313" key="2">
    <source>
        <dbReference type="Proteomes" id="UP000001190"/>
    </source>
</evidence>
<sequence length="132" mass="14523">MSPRRNRSRSADIAAKQRAYYEANKIWADIERTASPACDGHVTNHGPATHIVRIHQLDCCQPHGDRDPRTLTPDGAIVLLLCLTCLSGTAQRIQGDISNRLAALPRGTHHIACLTCGRPIACLHDILETERL</sequence>
<dbReference type="AlphaFoldDB" id="B2HPI7"/>
<dbReference type="STRING" id="216594.MMAR_3931"/>
<dbReference type="OrthoDB" id="4750273at2"/>
<gene>
    <name evidence="1" type="ordered locus">MMAR_3931</name>
</gene>
<dbReference type="Proteomes" id="UP000001190">
    <property type="component" value="Chromosome"/>
</dbReference>
<keyword evidence="2" id="KW-1185">Reference proteome</keyword>
<reference evidence="1 2" key="1">
    <citation type="journal article" date="2008" name="Genome Res.">
        <title>Insights from the complete genome sequence of Mycobacterium marinum on the evolution of Mycobacterium tuberculosis.</title>
        <authorList>
            <person name="Stinear T.P."/>
            <person name="Seemann T."/>
            <person name="Harrison P.F."/>
            <person name="Jenkin G.A."/>
            <person name="Davies J.K."/>
            <person name="Johnson P.D."/>
            <person name="Abdellah Z."/>
            <person name="Arrowsmith C."/>
            <person name="Chillingworth T."/>
            <person name="Churcher C."/>
            <person name="Clarke K."/>
            <person name="Cronin A."/>
            <person name="Davis P."/>
            <person name="Goodhead I."/>
            <person name="Holroyd N."/>
            <person name="Jagels K."/>
            <person name="Lord A."/>
            <person name="Moule S."/>
            <person name="Mungall K."/>
            <person name="Norbertczak H."/>
            <person name="Quail M.A."/>
            <person name="Rabbinowitsch E."/>
            <person name="Walker D."/>
            <person name="White B."/>
            <person name="Whitehead S."/>
            <person name="Small P.L."/>
            <person name="Brosch R."/>
            <person name="Ramakrishnan L."/>
            <person name="Fischbach M.A."/>
            <person name="Parkhill J."/>
            <person name="Cole S.T."/>
        </authorList>
    </citation>
    <scope>NUCLEOTIDE SEQUENCE [LARGE SCALE GENOMIC DNA]</scope>
    <source>
        <strain evidence="2">ATCC BAA-535 / M</strain>
    </source>
</reference>
<accession>B2HPI7</accession>
<name>B2HPI7_MYCMM</name>
<dbReference type="RefSeq" id="WP_012395525.1">
    <property type="nucleotide sequence ID" value="NC_010612.1"/>
</dbReference>
<dbReference type="KEGG" id="mmi:MMAR_3931"/>
<dbReference type="HOGENOM" id="CLU_1914756_0_0_11"/>
<proteinExistence type="predicted"/>
<protein>
    <submittedName>
        <fullName evidence="1">Uncharacterized protein</fullName>
    </submittedName>
</protein>
<organism evidence="1 2">
    <name type="scientific">Mycobacterium marinum (strain ATCC BAA-535 / M)</name>
    <dbReference type="NCBI Taxonomy" id="216594"/>
    <lineage>
        <taxon>Bacteria</taxon>
        <taxon>Bacillati</taxon>
        <taxon>Actinomycetota</taxon>
        <taxon>Actinomycetes</taxon>
        <taxon>Mycobacteriales</taxon>
        <taxon>Mycobacteriaceae</taxon>
        <taxon>Mycobacterium</taxon>
        <taxon>Mycobacterium ulcerans group</taxon>
    </lineage>
</organism>
<dbReference type="EMBL" id="CP000854">
    <property type="protein sequence ID" value="ACC42339.1"/>
    <property type="molecule type" value="Genomic_DNA"/>
</dbReference>
<evidence type="ECO:0000313" key="1">
    <source>
        <dbReference type="EMBL" id="ACC42339.1"/>
    </source>
</evidence>